<dbReference type="EMBL" id="CM039178">
    <property type="protein sequence ID" value="KAH9679883.1"/>
    <property type="molecule type" value="Genomic_DNA"/>
</dbReference>
<protein>
    <submittedName>
        <fullName evidence="1">Uncharacterized protein</fullName>
    </submittedName>
</protein>
<comment type="caution">
    <text evidence="1">The sequence shown here is derived from an EMBL/GenBank/DDBJ whole genome shotgun (WGS) entry which is preliminary data.</text>
</comment>
<evidence type="ECO:0000313" key="2">
    <source>
        <dbReference type="Proteomes" id="UP000829398"/>
    </source>
</evidence>
<sequence>MRIYLQALDYEIWEVVCDGPFMPLTKNEFGEDIPKPSREWNELEKRKASLNSKAINALFCALDKKEFHRASSSERGNEEKKKNIALKATKYESDGESEPDDEELAMLARRFRKIFKKTGDRRKFRNFKNQKEKKEVIICYECKKPGHIRSECPLLNKLKKKAMVATWDDSDEDSSDEEESQVSNLTLMALGDDDDLNEKQNSVALSTTEVEYIAAGGDKSKRKHVAKKRKDDHGDNSEFMLIHFPRPMLRKRFLDNFKPRSVITPYFVNLSNMDNLEICDKSLKDFLIAMGWKNVLVVNEHYYEHLVKVFYSNMDTEVSNRIVTNVGGVHIEFDVALLNSILKTPNEGLELYSARAKIKEPWFLLENAVRKICRRRDLSTAFCNSPLKSQVLPLQTQFLHYVLHHVITPRAGHADEVSRLDVAILDCILEERVLNIGYIILHHMLSTPSLAKRSLSYASIIIQILEYFHVPITESISLNSRELGDDSIANLGFNWRDDSWHKDQRNKKVMELAPSYHRFFNDVRPPHLLPDLSALYLSRPPPSEGPSHSTSADYEDPLQQLLTKVDSLSERQDKLQSMLEAFQLQSISERERLFAQQQQLLDG</sequence>
<evidence type="ECO:0000313" key="1">
    <source>
        <dbReference type="EMBL" id="KAH9679883.1"/>
    </source>
</evidence>
<gene>
    <name evidence="1" type="ORF">KPL71_026322</name>
</gene>
<keyword evidence="2" id="KW-1185">Reference proteome</keyword>
<name>A0ACB8HYK3_CITSI</name>
<organism evidence="1 2">
    <name type="scientific">Citrus sinensis</name>
    <name type="common">Sweet orange</name>
    <name type="synonym">Citrus aurantium var. sinensis</name>
    <dbReference type="NCBI Taxonomy" id="2711"/>
    <lineage>
        <taxon>Eukaryota</taxon>
        <taxon>Viridiplantae</taxon>
        <taxon>Streptophyta</taxon>
        <taxon>Embryophyta</taxon>
        <taxon>Tracheophyta</taxon>
        <taxon>Spermatophyta</taxon>
        <taxon>Magnoliopsida</taxon>
        <taxon>eudicotyledons</taxon>
        <taxon>Gunneridae</taxon>
        <taxon>Pentapetalae</taxon>
        <taxon>rosids</taxon>
        <taxon>malvids</taxon>
        <taxon>Sapindales</taxon>
        <taxon>Rutaceae</taxon>
        <taxon>Aurantioideae</taxon>
        <taxon>Citrus</taxon>
    </lineage>
</organism>
<dbReference type="Proteomes" id="UP000829398">
    <property type="component" value="Chromosome 9"/>
</dbReference>
<reference evidence="2" key="1">
    <citation type="journal article" date="2023" name="Hortic. Res.">
        <title>A chromosome-level phased genome enabling allele-level studies in sweet orange: a case study on citrus Huanglongbing tolerance.</title>
        <authorList>
            <person name="Wu B."/>
            <person name="Yu Q."/>
            <person name="Deng Z."/>
            <person name="Duan Y."/>
            <person name="Luo F."/>
            <person name="Gmitter F. Jr."/>
        </authorList>
    </citation>
    <scope>NUCLEOTIDE SEQUENCE [LARGE SCALE GENOMIC DNA]</scope>
    <source>
        <strain evidence="2">cv. Valencia</strain>
    </source>
</reference>
<accession>A0ACB8HYK3</accession>
<proteinExistence type="predicted"/>